<evidence type="ECO:0000313" key="2">
    <source>
        <dbReference type="Proteomes" id="UP000245207"/>
    </source>
</evidence>
<evidence type="ECO:0000313" key="1">
    <source>
        <dbReference type="EMBL" id="PWA62152.1"/>
    </source>
</evidence>
<dbReference type="AlphaFoldDB" id="A0A2U1MLR8"/>
<dbReference type="Proteomes" id="UP000245207">
    <property type="component" value="Unassembled WGS sequence"/>
</dbReference>
<keyword evidence="1" id="KW-0378">Hydrolase</keyword>
<dbReference type="GO" id="GO:0004180">
    <property type="term" value="F:carboxypeptidase activity"/>
    <property type="evidence" value="ECO:0007669"/>
    <property type="project" value="UniProtKB-KW"/>
</dbReference>
<dbReference type="OrthoDB" id="443318at2759"/>
<gene>
    <name evidence="1" type="ORF">CTI12_AA364480</name>
</gene>
<accession>A0A2U1MLR8</accession>
<keyword evidence="2" id="KW-1185">Reference proteome</keyword>
<name>A0A2U1MLR8_ARTAN</name>
<sequence length="100" mass="11399">MEGPHKILNGNYIDDVPALQVDPNSWTKVKIQIIDGFSGFTYTTTSEAARSSDTLSASQTTEFIRKTLEAPTLPAMKRITPQVPEFQEVQWKQWKELIRM</sequence>
<proteinExistence type="predicted"/>
<organism evidence="1 2">
    <name type="scientific">Artemisia annua</name>
    <name type="common">Sweet wormwood</name>
    <dbReference type="NCBI Taxonomy" id="35608"/>
    <lineage>
        <taxon>Eukaryota</taxon>
        <taxon>Viridiplantae</taxon>
        <taxon>Streptophyta</taxon>
        <taxon>Embryophyta</taxon>
        <taxon>Tracheophyta</taxon>
        <taxon>Spermatophyta</taxon>
        <taxon>Magnoliopsida</taxon>
        <taxon>eudicotyledons</taxon>
        <taxon>Gunneridae</taxon>
        <taxon>Pentapetalae</taxon>
        <taxon>asterids</taxon>
        <taxon>campanulids</taxon>
        <taxon>Asterales</taxon>
        <taxon>Asteraceae</taxon>
        <taxon>Asteroideae</taxon>
        <taxon>Anthemideae</taxon>
        <taxon>Artemisiinae</taxon>
        <taxon>Artemisia</taxon>
    </lineage>
</organism>
<dbReference type="EMBL" id="PKPP01004933">
    <property type="protein sequence ID" value="PWA62152.1"/>
    <property type="molecule type" value="Genomic_DNA"/>
</dbReference>
<keyword evidence="1" id="KW-0121">Carboxypeptidase</keyword>
<reference evidence="1 2" key="1">
    <citation type="journal article" date="2018" name="Mol. Plant">
        <title>The genome of Artemisia annua provides insight into the evolution of Asteraceae family and artemisinin biosynthesis.</title>
        <authorList>
            <person name="Shen Q."/>
            <person name="Zhang L."/>
            <person name="Liao Z."/>
            <person name="Wang S."/>
            <person name="Yan T."/>
            <person name="Shi P."/>
            <person name="Liu M."/>
            <person name="Fu X."/>
            <person name="Pan Q."/>
            <person name="Wang Y."/>
            <person name="Lv Z."/>
            <person name="Lu X."/>
            <person name="Zhang F."/>
            <person name="Jiang W."/>
            <person name="Ma Y."/>
            <person name="Chen M."/>
            <person name="Hao X."/>
            <person name="Li L."/>
            <person name="Tang Y."/>
            <person name="Lv G."/>
            <person name="Zhou Y."/>
            <person name="Sun X."/>
            <person name="Brodelius P.E."/>
            <person name="Rose J.K.C."/>
            <person name="Tang K."/>
        </authorList>
    </citation>
    <scope>NUCLEOTIDE SEQUENCE [LARGE SCALE GENOMIC DNA]</scope>
    <source>
        <strain evidence="2">cv. Huhao1</strain>
        <tissue evidence="1">Leaf</tissue>
    </source>
</reference>
<keyword evidence="1" id="KW-0645">Protease</keyword>
<protein>
    <submittedName>
        <fullName evidence="1">Peptidase S10, serine carboxypeptidase</fullName>
    </submittedName>
</protein>
<comment type="caution">
    <text evidence="1">The sequence shown here is derived from an EMBL/GenBank/DDBJ whole genome shotgun (WGS) entry which is preliminary data.</text>
</comment>